<dbReference type="EMBL" id="HBFC01037732">
    <property type="protein sequence ID" value="CAD8723188.1"/>
    <property type="molecule type" value="Transcribed_RNA"/>
</dbReference>
<dbReference type="AlphaFoldDB" id="A0A7S0T2J8"/>
<accession>A0A7S0T2J8</accession>
<evidence type="ECO:0000313" key="1">
    <source>
        <dbReference type="EMBL" id="CAD8723188.1"/>
    </source>
</evidence>
<sequence length="190" mass="21130">MRAEFLAWKHRAENPMICVTVSSFDGDGSASNVAVGMVPRSEWEGGNNEANFNSIFEKYDFRQDEQFAVQLVVSGVQVANCTTRKFSPCLSHLHSSVLISVTPEDYAEEIIRRMGDARGTRNVNYKLDVRLTGLHGAAHLNGALCLLKGGDPSNPERCVVCLVNENGREISVRHDNVENMPRIMLFAEEM</sequence>
<proteinExistence type="predicted"/>
<organism evidence="1">
    <name type="scientific">Mantoniella antarctica</name>
    <dbReference type="NCBI Taxonomy" id="81844"/>
    <lineage>
        <taxon>Eukaryota</taxon>
        <taxon>Viridiplantae</taxon>
        <taxon>Chlorophyta</taxon>
        <taxon>Mamiellophyceae</taxon>
        <taxon>Mamiellales</taxon>
        <taxon>Mamiellaceae</taxon>
        <taxon>Mantoniella</taxon>
    </lineage>
</organism>
<reference evidence="1" key="1">
    <citation type="submission" date="2021-01" db="EMBL/GenBank/DDBJ databases">
        <authorList>
            <person name="Corre E."/>
            <person name="Pelletier E."/>
            <person name="Niang G."/>
            <person name="Scheremetjew M."/>
            <person name="Finn R."/>
            <person name="Kale V."/>
            <person name="Holt S."/>
            <person name="Cochrane G."/>
            <person name="Meng A."/>
            <person name="Brown T."/>
            <person name="Cohen L."/>
        </authorList>
    </citation>
    <scope>NUCLEOTIDE SEQUENCE</scope>
    <source>
        <strain evidence="1">SL-175</strain>
    </source>
</reference>
<name>A0A7S0T2J8_9CHLO</name>
<protein>
    <submittedName>
        <fullName evidence="1">Uncharacterized protein</fullName>
    </submittedName>
</protein>
<gene>
    <name evidence="1" type="ORF">MANT1106_LOCUS22404</name>
</gene>